<dbReference type="EMBL" id="JAKKPZ010000041">
    <property type="protein sequence ID" value="KAI1707391.1"/>
    <property type="molecule type" value="Genomic_DNA"/>
</dbReference>
<evidence type="ECO:0000313" key="4">
    <source>
        <dbReference type="Proteomes" id="UP001201812"/>
    </source>
</evidence>
<feature type="coiled-coil region" evidence="1">
    <location>
        <begin position="19"/>
        <end position="50"/>
    </location>
</feature>
<feature type="domain" description="ACB" evidence="2">
    <location>
        <begin position="54"/>
        <end position="135"/>
    </location>
</feature>
<sequence>MDPSKLDPNKLPPHLKAKWDQWQAEEKALREKVEKELEEYEKRRQEERDVRRDRDFADAVDKVSRAGYVGKHGTFTVPSHEKIKMNAWRKQAQYGDYDETKDIQPTKTLNEWKCVQLWASLKGINSVDAKRQFIRFANELITEYGWNPPPGWT</sequence>
<protein>
    <submittedName>
        <fullName evidence="3">Acyl coA binding protein domain-containing protein</fullName>
    </submittedName>
</protein>
<dbReference type="SUPFAM" id="SSF47027">
    <property type="entry name" value="Acyl-CoA binding protein"/>
    <property type="match status" value="1"/>
</dbReference>
<name>A0AAD4MUH8_9BILA</name>
<reference evidence="3" key="1">
    <citation type="submission" date="2022-01" db="EMBL/GenBank/DDBJ databases">
        <title>Genome Sequence Resource for Two Populations of Ditylenchus destructor, the Migratory Endoparasitic Phytonematode.</title>
        <authorList>
            <person name="Zhang H."/>
            <person name="Lin R."/>
            <person name="Xie B."/>
        </authorList>
    </citation>
    <scope>NUCLEOTIDE SEQUENCE</scope>
    <source>
        <strain evidence="3">BazhouSP</strain>
    </source>
</reference>
<dbReference type="InterPro" id="IPR019748">
    <property type="entry name" value="FERM_central"/>
</dbReference>
<keyword evidence="4" id="KW-1185">Reference proteome</keyword>
<dbReference type="AlphaFoldDB" id="A0AAD4MUH8"/>
<dbReference type="Pfam" id="PF00887">
    <property type="entry name" value="ACBP"/>
    <property type="match status" value="1"/>
</dbReference>
<accession>A0AAD4MUH8</accession>
<dbReference type="Gene3D" id="1.20.80.10">
    <property type="match status" value="1"/>
</dbReference>
<proteinExistence type="predicted"/>
<evidence type="ECO:0000256" key="1">
    <source>
        <dbReference type="SAM" id="Coils"/>
    </source>
</evidence>
<evidence type="ECO:0000313" key="3">
    <source>
        <dbReference type="EMBL" id="KAI1707391.1"/>
    </source>
</evidence>
<dbReference type="InterPro" id="IPR000582">
    <property type="entry name" value="Acyl-CoA-binding_protein"/>
</dbReference>
<keyword evidence="1" id="KW-0175">Coiled coil</keyword>
<dbReference type="GO" id="GO:0000062">
    <property type="term" value="F:fatty-acyl-CoA binding"/>
    <property type="evidence" value="ECO:0007669"/>
    <property type="project" value="InterPro"/>
</dbReference>
<organism evidence="3 4">
    <name type="scientific">Ditylenchus destructor</name>
    <dbReference type="NCBI Taxonomy" id="166010"/>
    <lineage>
        <taxon>Eukaryota</taxon>
        <taxon>Metazoa</taxon>
        <taxon>Ecdysozoa</taxon>
        <taxon>Nematoda</taxon>
        <taxon>Chromadorea</taxon>
        <taxon>Rhabditida</taxon>
        <taxon>Tylenchina</taxon>
        <taxon>Tylenchomorpha</taxon>
        <taxon>Sphaerularioidea</taxon>
        <taxon>Anguinidae</taxon>
        <taxon>Anguininae</taxon>
        <taxon>Ditylenchus</taxon>
    </lineage>
</organism>
<dbReference type="Proteomes" id="UP001201812">
    <property type="component" value="Unassembled WGS sequence"/>
</dbReference>
<dbReference type="InterPro" id="IPR035984">
    <property type="entry name" value="Acyl-CoA-binding_sf"/>
</dbReference>
<evidence type="ECO:0000259" key="2">
    <source>
        <dbReference type="Pfam" id="PF00887"/>
    </source>
</evidence>
<gene>
    <name evidence="3" type="ORF">DdX_12488</name>
</gene>
<dbReference type="CDD" id="cd14473">
    <property type="entry name" value="FERM_B-lobe"/>
    <property type="match status" value="1"/>
</dbReference>
<dbReference type="InterPro" id="IPR014352">
    <property type="entry name" value="FERM/acyl-CoA-bd_prot_sf"/>
</dbReference>
<comment type="caution">
    <text evidence="3">The sequence shown here is derived from an EMBL/GenBank/DDBJ whole genome shotgun (WGS) entry which is preliminary data.</text>
</comment>